<proteinExistence type="predicted"/>
<reference evidence="1" key="2">
    <citation type="journal article" date="2015" name="Fish Shellfish Immunol.">
        <title>Early steps in the European eel (Anguilla anguilla)-Vibrio vulnificus interaction in the gills: Role of the RtxA13 toxin.</title>
        <authorList>
            <person name="Callol A."/>
            <person name="Pajuelo D."/>
            <person name="Ebbesson L."/>
            <person name="Teles M."/>
            <person name="MacKenzie S."/>
            <person name="Amaro C."/>
        </authorList>
    </citation>
    <scope>NUCLEOTIDE SEQUENCE</scope>
</reference>
<protein>
    <submittedName>
        <fullName evidence="1">Uncharacterized protein</fullName>
    </submittedName>
</protein>
<name>A0A0E9WQ43_ANGAN</name>
<dbReference type="EMBL" id="GBXM01016994">
    <property type="protein sequence ID" value="JAH91583.1"/>
    <property type="molecule type" value="Transcribed_RNA"/>
</dbReference>
<accession>A0A0E9WQ43</accession>
<organism evidence="1">
    <name type="scientific">Anguilla anguilla</name>
    <name type="common">European freshwater eel</name>
    <name type="synonym">Muraena anguilla</name>
    <dbReference type="NCBI Taxonomy" id="7936"/>
    <lineage>
        <taxon>Eukaryota</taxon>
        <taxon>Metazoa</taxon>
        <taxon>Chordata</taxon>
        <taxon>Craniata</taxon>
        <taxon>Vertebrata</taxon>
        <taxon>Euteleostomi</taxon>
        <taxon>Actinopterygii</taxon>
        <taxon>Neopterygii</taxon>
        <taxon>Teleostei</taxon>
        <taxon>Anguilliformes</taxon>
        <taxon>Anguillidae</taxon>
        <taxon>Anguilla</taxon>
    </lineage>
</organism>
<dbReference type="AlphaFoldDB" id="A0A0E9WQ43"/>
<evidence type="ECO:0000313" key="1">
    <source>
        <dbReference type="EMBL" id="JAH91583.1"/>
    </source>
</evidence>
<reference evidence="1" key="1">
    <citation type="submission" date="2014-11" db="EMBL/GenBank/DDBJ databases">
        <authorList>
            <person name="Amaro Gonzalez C."/>
        </authorList>
    </citation>
    <scope>NUCLEOTIDE SEQUENCE</scope>
</reference>
<sequence>MMQQIGMFWLSTAGPLEPRWIFTNVRRGLQKICGKSQGRSHNSNTQSTTC</sequence>